<comment type="caution">
    <text evidence="1">The sequence shown here is derived from an EMBL/GenBank/DDBJ whole genome shotgun (WGS) entry which is preliminary data.</text>
</comment>
<keyword evidence="2" id="KW-1185">Reference proteome</keyword>
<dbReference type="EMBL" id="JARJLM010000413">
    <property type="protein sequence ID" value="MDF3836076.1"/>
    <property type="molecule type" value="Genomic_DNA"/>
</dbReference>
<reference evidence="1 2" key="1">
    <citation type="submission" date="2023-03" db="EMBL/GenBank/DDBJ databases">
        <title>Draft assemblies of triclosan tolerant bacteria isolated from returned activated sludge.</title>
        <authorList>
            <person name="Van Hamelsveld S."/>
        </authorList>
    </citation>
    <scope>NUCLEOTIDE SEQUENCE [LARGE SCALE GENOMIC DNA]</scope>
    <source>
        <strain evidence="1 2">GW210010_S58</strain>
    </source>
</reference>
<name>A0ABT6ATX2_9BURK</name>
<sequence length="42" mass="4911">MATDNVGEYWVLDMAFGEDPDRMRYYTNVPAWKTTVPKTIRA</sequence>
<evidence type="ECO:0000313" key="2">
    <source>
        <dbReference type="Proteomes" id="UP001216674"/>
    </source>
</evidence>
<protein>
    <submittedName>
        <fullName evidence="1">Uncharacterized protein</fullName>
    </submittedName>
</protein>
<evidence type="ECO:0000313" key="1">
    <source>
        <dbReference type="EMBL" id="MDF3836076.1"/>
    </source>
</evidence>
<accession>A0ABT6ATX2</accession>
<gene>
    <name evidence="1" type="ORF">P3W85_24440</name>
</gene>
<organism evidence="1 2">
    <name type="scientific">Cupriavidus basilensis</name>
    <dbReference type="NCBI Taxonomy" id="68895"/>
    <lineage>
        <taxon>Bacteria</taxon>
        <taxon>Pseudomonadati</taxon>
        <taxon>Pseudomonadota</taxon>
        <taxon>Betaproteobacteria</taxon>
        <taxon>Burkholderiales</taxon>
        <taxon>Burkholderiaceae</taxon>
        <taxon>Cupriavidus</taxon>
    </lineage>
</organism>
<dbReference type="Proteomes" id="UP001216674">
    <property type="component" value="Unassembled WGS sequence"/>
</dbReference>
<proteinExistence type="predicted"/>
<dbReference type="RefSeq" id="WP_276266685.1">
    <property type="nucleotide sequence ID" value="NZ_JARJLM010000413.1"/>
</dbReference>